<evidence type="ECO:0000256" key="6">
    <source>
        <dbReference type="ARBA" id="ARBA00023136"/>
    </source>
</evidence>
<dbReference type="PROSITE" id="PS50893">
    <property type="entry name" value="ABC_TRANSPORTER_2"/>
    <property type="match status" value="1"/>
</dbReference>
<evidence type="ECO:0000313" key="10">
    <source>
        <dbReference type="Proteomes" id="UP001379533"/>
    </source>
</evidence>
<evidence type="ECO:0000256" key="4">
    <source>
        <dbReference type="ARBA" id="ARBA00022840"/>
    </source>
</evidence>
<dbReference type="PANTHER" id="PTHR24221:SF654">
    <property type="entry name" value="ATP-BINDING CASSETTE SUB-FAMILY B MEMBER 6"/>
    <property type="match status" value="1"/>
</dbReference>
<keyword evidence="2 7" id="KW-0812">Transmembrane</keyword>
<gene>
    <name evidence="9" type="ORF">LZC95_20300</name>
</gene>
<keyword evidence="10" id="KW-1185">Reference proteome</keyword>
<protein>
    <submittedName>
        <fullName evidence="9">ATP-binding cassette domain-containing protein</fullName>
    </submittedName>
</protein>
<feature type="transmembrane region" description="Helical" evidence="7">
    <location>
        <begin position="417"/>
        <end position="433"/>
    </location>
</feature>
<organism evidence="9 10">
    <name type="scientific">Pendulispora brunnea</name>
    <dbReference type="NCBI Taxonomy" id="2905690"/>
    <lineage>
        <taxon>Bacteria</taxon>
        <taxon>Pseudomonadati</taxon>
        <taxon>Myxococcota</taxon>
        <taxon>Myxococcia</taxon>
        <taxon>Myxococcales</taxon>
        <taxon>Sorangiineae</taxon>
        <taxon>Pendulisporaceae</taxon>
        <taxon>Pendulispora</taxon>
    </lineage>
</organism>
<feature type="transmembrane region" description="Helical" evidence="7">
    <location>
        <begin position="331"/>
        <end position="349"/>
    </location>
</feature>
<sequence length="707" mass="75653">MHRWLDIAWAEERVEEVLTLLAREAGIPTRTSTGREGAALTRLPAGADRIGLAADTLGLEAESVSCTYSEVLGTLRRIGPGLIRVSDRESPRLLAVIRCDADAAVILTPAGSRVRVPYGPLVARLTAPLEGGPGKRVDQWLARMQLSPRRAVRARDHLLRHVIGGRRLEGLWILRGHASTSFLRELHHHGASRRVLFFSGAAIVQILLSVGGWILLGRGALDGVVQTGWLVAWVLVVLSGVGAQLVSSWSAGQLAIDIGVQLKRRLLTGALCIEADEIVHRGSGALLATVAESATVERSGFSGVVGTLTSAIQLIAAALVLSVGAGGRPHALLLVAFVAAIIAGNLYTARRRARWSAQRFAMTNDFVEKVIGNRTRVVQQAPEDWHIEEDRALESYMAASEHLDHAQHLLARLPSRAWFGIGMLGILPALLWGQDDRAAIAISVVGILQAQGGLVSLSGALSDLMAALVAWRGISPLFEAATLADPAASPAAVALTRSAPVNAQVPILEAQGLTFSYPTLGNATITECDLVLRDGDRILLEGASGSGKSTLVSLLSGLELPTSGLLLLRGFDRSTLGGLGWKRSVSSAPQFHKNHVFANTLAFNLLMGRSWPPAEGDLKKAETICRELGLGPLLDRMPSRLDQVVGETGWQLSHGERSRIFLARALLQDAEVVFLDETFGALDPLTMQTCMDCAKRHARTLVIVGHH</sequence>
<dbReference type="EMBL" id="CP089982">
    <property type="protein sequence ID" value="WXA99151.1"/>
    <property type="molecule type" value="Genomic_DNA"/>
</dbReference>
<feature type="transmembrane region" description="Helical" evidence="7">
    <location>
        <begin position="195"/>
        <end position="216"/>
    </location>
</feature>
<dbReference type="SUPFAM" id="SSF90123">
    <property type="entry name" value="ABC transporter transmembrane region"/>
    <property type="match status" value="1"/>
</dbReference>
<dbReference type="Pfam" id="PF00005">
    <property type="entry name" value="ABC_tran"/>
    <property type="match status" value="1"/>
</dbReference>
<evidence type="ECO:0000256" key="7">
    <source>
        <dbReference type="SAM" id="Phobius"/>
    </source>
</evidence>
<keyword evidence="4 9" id="KW-0067">ATP-binding</keyword>
<feature type="transmembrane region" description="Helical" evidence="7">
    <location>
        <begin position="304"/>
        <end position="325"/>
    </location>
</feature>
<dbReference type="InterPro" id="IPR039421">
    <property type="entry name" value="Type_1_exporter"/>
</dbReference>
<feature type="domain" description="ABC transporter" evidence="8">
    <location>
        <begin position="508"/>
        <end position="706"/>
    </location>
</feature>
<dbReference type="InterPro" id="IPR003439">
    <property type="entry name" value="ABC_transporter-like_ATP-bd"/>
</dbReference>
<name>A0ABZ2KKE4_9BACT</name>
<dbReference type="InterPro" id="IPR036640">
    <property type="entry name" value="ABC1_TM_sf"/>
</dbReference>
<dbReference type="SUPFAM" id="SSF52540">
    <property type="entry name" value="P-loop containing nucleoside triphosphate hydrolases"/>
    <property type="match status" value="1"/>
</dbReference>
<evidence type="ECO:0000256" key="2">
    <source>
        <dbReference type="ARBA" id="ARBA00022692"/>
    </source>
</evidence>
<reference evidence="9 10" key="1">
    <citation type="submission" date="2021-12" db="EMBL/GenBank/DDBJ databases">
        <title>Discovery of the Pendulisporaceae a myxobacterial family with distinct sporulation behavior and unique specialized metabolism.</title>
        <authorList>
            <person name="Garcia R."/>
            <person name="Popoff A."/>
            <person name="Bader C.D."/>
            <person name="Loehr J."/>
            <person name="Walesch S."/>
            <person name="Walt C."/>
            <person name="Boldt J."/>
            <person name="Bunk B."/>
            <person name="Haeckl F.J.F.P.J."/>
            <person name="Gunesch A.P."/>
            <person name="Birkelbach J."/>
            <person name="Nuebel U."/>
            <person name="Pietschmann T."/>
            <person name="Bach T."/>
            <person name="Mueller R."/>
        </authorList>
    </citation>
    <scope>NUCLEOTIDE SEQUENCE [LARGE SCALE GENOMIC DNA]</scope>
    <source>
        <strain evidence="9 10">MSr12523</strain>
    </source>
</reference>
<accession>A0ABZ2KKE4</accession>
<dbReference type="Gene3D" id="1.20.1560.10">
    <property type="entry name" value="ABC transporter type 1, transmembrane domain"/>
    <property type="match status" value="1"/>
</dbReference>
<evidence type="ECO:0000259" key="8">
    <source>
        <dbReference type="PROSITE" id="PS50893"/>
    </source>
</evidence>
<evidence type="ECO:0000256" key="1">
    <source>
        <dbReference type="ARBA" id="ARBA00004651"/>
    </source>
</evidence>
<dbReference type="InterPro" id="IPR017871">
    <property type="entry name" value="ABC_transporter-like_CS"/>
</dbReference>
<dbReference type="PROSITE" id="PS00211">
    <property type="entry name" value="ABC_TRANSPORTER_1"/>
    <property type="match status" value="1"/>
</dbReference>
<dbReference type="Proteomes" id="UP001379533">
    <property type="component" value="Chromosome"/>
</dbReference>
<keyword evidence="3" id="KW-0547">Nucleotide-binding</keyword>
<dbReference type="GO" id="GO:0005524">
    <property type="term" value="F:ATP binding"/>
    <property type="evidence" value="ECO:0007669"/>
    <property type="project" value="UniProtKB-KW"/>
</dbReference>
<feature type="transmembrane region" description="Helical" evidence="7">
    <location>
        <begin position="228"/>
        <end position="246"/>
    </location>
</feature>
<comment type="subcellular location">
    <subcellularLocation>
        <location evidence="1">Cell membrane</location>
        <topology evidence="1">Multi-pass membrane protein</topology>
    </subcellularLocation>
</comment>
<evidence type="ECO:0000256" key="5">
    <source>
        <dbReference type="ARBA" id="ARBA00022989"/>
    </source>
</evidence>
<dbReference type="PANTHER" id="PTHR24221">
    <property type="entry name" value="ATP-BINDING CASSETTE SUB-FAMILY B"/>
    <property type="match status" value="1"/>
</dbReference>
<dbReference type="RefSeq" id="WP_394849784.1">
    <property type="nucleotide sequence ID" value="NZ_CP089982.1"/>
</dbReference>
<evidence type="ECO:0000313" key="9">
    <source>
        <dbReference type="EMBL" id="WXA99151.1"/>
    </source>
</evidence>
<evidence type="ECO:0000256" key="3">
    <source>
        <dbReference type="ARBA" id="ARBA00022741"/>
    </source>
</evidence>
<keyword evidence="5 7" id="KW-1133">Transmembrane helix</keyword>
<dbReference type="Gene3D" id="3.40.50.300">
    <property type="entry name" value="P-loop containing nucleotide triphosphate hydrolases"/>
    <property type="match status" value="1"/>
</dbReference>
<dbReference type="InterPro" id="IPR027417">
    <property type="entry name" value="P-loop_NTPase"/>
</dbReference>
<keyword evidence="6 7" id="KW-0472">Membrane</keyword>
<proteinExistence type="predicted"/>